<dbReference type="Proteomes" id="UP001526201">
    <property type="component" value="Unassembled WGS sequence"/>
</dbReference>
<dbReference type="Gene3D" id="1.20.120.450">
    <property type="entry name" value="dinb family like domain"/>
    <property type="match status" value="1"/>
</dbReference>
<dbReference type="InterPro" id="IPR024344">
    <property type="entry name" value="MDMPI_metal-binding"/>
</dbReference>
<name>A0ABT3CAI7_9MYCO</name>
<dbReference type="SUPFAM" id="SSF109854">
    <property type="entry name" value="DinB/YfiT-like putative metalloenzymes"/>
    <property type="match status" value="1"/>
</dbReference>
<sequence>MIVRAQPNRTAALRAERDEILRLCSDLSCQEWTARSAAEGWRVQDVVAHLGSGCHSLFTPSAVTMLLSKDIEHTNDTMVAARRSWEPDRVLQEYSRWSARVTRLSGAVATTPLSRLRIRLAELGSFPIGLLLGAAMVFDHHTHLRFDIAPAIGRETPPTDANRMSVVIEWMLAVLSNQLRQAPLEWMRRPVSLELTGLGGGFWSIAADGTVTAGLAQVHRAADIVATTEEFPEWATRRARWQDRNITIGGDHDYGERFLNVVNIV</sequence>
<dbReference type="Pfam" id="PF11716">
    <property type="entry name" value="MDMPI_N"/>
    <property type="match status" value="1"/>
</dbReference>
<gene>
    <name evidence="2" type="ORF">H7J73_10675</name>
</gene>
<evidence type="ECO:0000259" key="1">
    <source>
        <dbReference type="Pfam" id="PF11716"/>
    </source>
</evidence>
<organism evidence="2 3">
    <name type="scientific">Mycolicibacterium komossense</name>
    <dbReference type="NCBI Taxonomy" id="1779"/>
    <lineage>
        <taxon>Bacteria</taxon>
        <taxon>Bacillati</taxon>
        <taxon>Actinomycetota</taxon>
        <taxon>Actinomycetes</taxon>
        <taxon>Mycobacteriales</taxon>
        <taxon>Mycobacteriaceae</taxon>
        <taxon>Mycolicibacterium</taxon>
    </lineage>
</organism>
<evidence type="ECO:0000313" key="2">
    <source>
        <dbReference type="EMBL" id="MCV7226494.1"/>
    </source>
</evidence>
<keyword evidence="3" id="KW-1185">Reference proteome</keyword>
<reference evidence="2 3" key="1">
    <citation type="journal article" date="2022" name="BMC Genomics">
        <title>Comparative genome analysis of mycobacteria focusing on tRNA and non-coding RNA.</title>
        <authorList>
            <person name="Behra P.R.K."/>
            <person name="Pettersson B.M.F."/>
            <person name="Ramesh M."/>
            <person name="Das S."/>
            <person name="Dasgupta S."/>
            <person name="Kirsebom L.A."/>
        </authorList>
    </citation>
    <scope>NUCLEOTIDE SEQUENCE [LARGE SCALE GENOMIC DNA]</scope>
    <source>
        <strain evidence="2 3">DSM 44078</strain>
    </source>
</reference>
<evidence type="ECO:0000313" key="3">
    <source>
        <dbReference type="Proteomes" id="UP001526201"/>
    </source>
</evidence>
<dbReference type="GO" id="GO:0016853">
    <property type="term" value="F:isomerase activity"/>
    <property type="evidence" value="ECO:0007669"/>
    <property type="project" value="UniProtKB-KW"/>
</dbReference>
<dbReference type="EMBL" id="JACKTY010000024">
    <property type="protein sequence ID" value="MCV7226494.1"/>
    <property type="molecule type" value="Genomic_DNA"/>
</dbReference>
<dbReference type="InterPro" id="IPR034660">
    <property type="entry name" value="DinB/YfiT-like"/>
</dbReference>
<comment type="caution">
    <text evidence="2">The sequence shown here is derived from an EMBL/GenBank/DDBJ whole genome shotgun (WGS) entry which is preliminary data.</text>
</comment>
<accession>A0ABT3CAI7</accession>
<protein>
    <submittedName>
        <fullName evidence="2">Maleylpyruvate isomerase N-terminal domain-containing protein</fullName>
    </submittedName>
</protein>
<proteinExistence type="predicted"/>
<feature type="domain" description="Mycothiol-dependent maleylpyruvate isomerase metal-binding" evidence="1">
    <location>
        <begin position="13"/>
        <end position="117"/>
    </location>
</feature>
<dbReference type="RefSeq" id="WP_264067348.1">
    <property type="nucleotide sequence ID" value="NZ_JACKTY010000024.1"/>
</dbReference>
<keyword evidence="2" id="KW-0413">Isomerase</keyword>